<evidence type="ECO:0000256" key="1">
    <source>
        <dbReference type="SAM" id="SignalP"/>
    </source>
</evidence>
<dbReference type="Proteomes" id="UP001652625">
    <property type="component" value="Chromosome 05"/>
</dbReference>
<dbReference type="PANTHER" id="PTHR46599:SF3">
    <property type="entry name" value="PIGGYBAC TRANSPOSABLE ELEMENT-DERIVED PROTEIN 4"/>
    <property type="match status" value="1"/>
</dbReference>
<feature type="chain" id="PRO_5045900239" evidence="1">
    <location>
        <begin position="19"/>
        <end position="136"/>
    </location>
</feature>
<organism evidence="3 4">
    <name type="scientific">Hydra vulgaris</name>
    <name type="common">Hydra</name>
    <name type="synonym">Hydra attenuata</name>
    <dbReference type="NCBI Taxonomy" id="6087"/>
    <lineage>
        <taxon>Eukaryota</taxon>
        <taxon>Metazoa</taxon>
        <taxon>Cnidaria</taxon>
        <taxon>Hydrozoa</taxon>
        <taxon>Hydroidolina</taxon>
        <taxon>Anthoathecata</taxon>
        <taxon>Aplanulata</taxon>
        <taxon>Hydridae</taxon>
        <taxon>Hydra</taxon>
    </lineage>
</organism>
<accession>A0ABM4BUY2</accession>
<evidence type="ECO:0000259" key="2">
    <source>
        <dbReference type="Pfam" id="PF13843"/>
    </source>
</evidence>
<keyword evidence="3" id="KW-1185">Reference proteome</keyword>
<feature type="signal peptide" evidence="1">
    <location>
        <begin position="1"/>
        <end position="18"/>
    </location>
</feature>
<protein>
    <submittedName>
        <fullName evidence="4">PiggyBac transposable element-derived protein 3-like</fullName>
    </submittedName>
</protein>
<dbReference type="InterPro" id="IPR029526">
    <property type="entry name" value="PGBD"/>
</dbReference>
<gene>
    <name evidence="4" type="primary">LOC136080299</name>
</gene>
<reference evidence="4" key="1">
    <citation type="submission" date="2025-08" db="UniProtKB">
        <authorList>
            <consortium name="RefSeq"/>
        </authorList>
    </citation>
    <scope>IDENTIFICATION</scope>
</reference>
<dbReference type="RefSeq" id="XP_065652990.1">
    <property type="nucleotide sequence ID" value="XM_065796918.1"/>
</dbReference>
<dbReference type="PANTHER" id="PTHR46599">
    <property type="entry name" value="PIGGYBAC TRANSPOSABLE ELEMENT-DERIVED PROTEIN 4"/>
    <property type="match status" value="1"/>
</dbReference>
<feature type="domain" description="PiggyBac transposable element-derived protein" evidence="2">
    <location>
        <begin position="1"/>
        <end position="134"/>
    </location>
</feature>
<dbReference type="GeneID" id="136080299"/>
<evidence type="ECO:0000313" key="3">
    <source>
        <dbReference type="Proteomes" id="UP001652625"/>
    </source>
</evidence>
<name>A0ABM4BUY2_HYDVU</name>
<dbReference type="Pfam" id="PF13843">
    <property type="entry name" value="DDE_Tnp_1_7"/>
    <property type="match status" value="1"/>
</dbReference>
<sequence>MAAFLGVNFIMSINVISSLESYWYVDSIIINTRIQNVTTRERYKSIFQNLHFKNNVENDKNDTDRAKKSAPPLKHFNKYFLATREDTDRQSIDEHMVKFKRRNLMKQYLKNKPIKWGFKFCFRCCSDTGYLYEFDI</sequence>
<keyword evidence="1" id="KW-0732">Signal</keyword>
<evidence type="ECO:0000313" key="4">
    <source>
        <dbReference type="RefSeq" id="XP_065652990.1"/>
    </source>
</evidence>
<proteinExistence type="predicted"/>